<gene>
    <name evidence="2" type="ORF">H0E87_010636</name>
</gene>
<protein>
    <submittedName>
        <fullName evidence="2">Uncharacterized protein</fullName>
    </submittedName>
</protein>
<proteinExistence type="predicted"/>
<dbReference type="InterPro" id="IPR036412">
    <property type="entry name" value="HAD-like_sf"/>
</dbReference>
<dbReference type="PANTHER" id="PTHR24093">
    <property type="entry name" value="CATION TRANSPORTING ATPASE"/>
    <property type="match status" value="1"/>
</dbReference>
<evidence type="ECO:0000313" key="2">
    <source>
        <dbReference type="EMBL" id="KAH8508598.1"/>
    </source>
</evidence>
<evidence type="ECO:0000313" key="3">
    <source>
        <dbReference type="Proteomes" id="UP000807159"/>
    </source>
</evidence>
<sequence>MNVKEVDLPTKASSLFSEIPASSGKLLLQTLFNNTGGEVIVNKYGKCEILGTPTETSLLEFGLSLGGDFQAERQAVKLVRVEPFNSKKKQTGVVVELPEGGLRAHTKDASEIVLAACNKVINSNGDVIPLDEESINNLKATIDQFASEALRTLCLAYMVLESGFSPDNPLPHSGHTCIGIAGIKDPVCPGVKESVAVCRSGGIPVRMVTGDNINTAQAIARECGILTDDGIAVEGPDFREKNQEELLQLIPKIQVMARSSPLDKHTLVKHLCTFGEVVAVR</sequence>
<dbReference type="InterPro" id="IPR023214">
    <property type="entry name" value="HAD_sf"/>
</dbReference>
<dbReference type="GO" id="GO:0005388">
    <property type="term" value="F:P-type calcium transporter activity"/>
    <property type="evidence" value="ECO:0007669"/>
    <property type="project" value="TreeGrafter"/>
</dbReference>
<dbReference type="SUPFAM" id="SSF81660">
    <property type="entry name" value="Metal cation-transporting ATPase, ATP-binding domain N"/>
    <property type="match status" value="1"/>
</dbReference>
<dbReference type="Pfam" id="PF13246">
    <property type="entry name" value="Cation_ATPase"/>
    <property type="match status" value="1"/>
</dbReference>
<dbReference type="Gene3D" id="3.40.50.1000">
    <property type="entry name" value="HAD superfamily/HAD-like"/>
    <property type="match status" value="1"/>
</dbReference>
<dbReference type="GO" id="GO:0005886">
    <property type="term" value="C:plasma membrane"/>
    <property type="evidence" value="ECO:0007669"/>
    <property type="project" value="TreeGrafter"/>
</dbReference>
<dbReference type="PANTHER" id="PTHR24093:SF474">
    <property type="entry name" value="CALCIUM-TRANSPORTING ATPASE 2, PLASMA MEMBRANE-TYPE"/>
    <property type="match status" value="1"/>
</dbReference>
<reference evidence="2" key="1">
    <citation type="journal article" date="2021" name="J. Hered.">
        <title>Genome Assembly of Salicaceae Populus deltoides (Eastern Cottonwood) I-69 Based on Nanopore Sequencing and Hi-C Technologies.</title>
        <authorList>
            <person name="Bai S."/>
            <person name="Wu H."/>
            <person name="Zhang J."/>
            <person name="Pan Z."/>
            <person name="Zhao W."/>
            <person name="Li Z."/>
            <person name="Tong C."/>
        </authorList>
    </citation>
    <scope>NUCLEOTIDE SEQUENCE</scope>
    <source>
        <tissue evidence="2">Leaf</tissue>
    </source>
</reference>
<keyword evidence="3" id="KW-1185">Reference proteome</keyword>
<organism evidence="2 3">
    <name type="scientific">Populus deltoides</name>
    <name type="common">Eastern poplar</name>
    <name type="synonym">Eastern cottonwood</name>
    <dbReference type="NCBI Taxonomy" id="3696"/>
    <lineage>
        <taxon>Eukaryota</taxon>
        <taxon>Viridiplantae</taxon>
        <taxon>Streptophyta</taxon>
        <taxon>Embryophyta</taxon>
        <taxon>Tracheophyta</taxon>
        <taxon>Spermatophyta</taxon>
        <taxon>Magnoliopsida</taxon>
        <taxon>eudicotyledons</taxon>
        <taxon>Gunneridae</taxon>
        <taxon>Pentapetalae</taxon>
        <taxon>rosids</taxon>
        <taxon>fabids</taxon>
        <taxon>Malpighiales</taxon>
        <taxon>Salicaceae</taxon>
        <taxon>Saliceae</taxon>
        <taxon>Populus</taxon>
    </lineage>
</organism>
<evidence type="ECO:0000256" key="1">
    <source>
        <dbReference type="ARBA" id="ARBA00022842"/>
    </source>
</evidence>
<accession>A0A8T2YTX0</accession>
<dbReference type="Gene3D" id="3.40.1110.10">
    <property type="entry name" value="Calcium-transporting ATPase, cytoplasmic domain N"/>
    <property type="match status" value="1"/>
</dbReference>
<dbReference type="EMBL" id="JACEGQ020000005">
    <property type="protein sequence ID" value="KAH8508598.1"/>
    <property type="molecule type" value="Genomic_DNA"/>
</dbReference>
<dbReference type="InterPro" id="IPR023299">
    <property type="entry name" value="ATPase_P-typ_cyto_dom_N"/>
</dbReference>
<dbReference type="SUPFAM" id="SSF56784">
    <property type="entry name" value="HAD-like"/>
    <property type="match status" value="1"/>
</dbReference>
<keyword evidence="1" id="KW-0460">Magnesium</keyword>
<comment type="caution">
    <text evidence="2">The sequence shown here is derived from an EMBL/GenBank/DDBJ whole genome shotgun (WGS) entry which is preliminary data.</text>
</comment>
<dbReference type="GO" id="GO:0000166">
    <property type="term" value="F:nucleotide binding"/>
    <property type="evidence" value="ECO:0007669"/>
    <property type="project" value="InterPro"/>
</dbReference>
<dbReference type="FunFam" id="3.40.1110.10:FF:000011">
    <property type="entry name" value="Calcium-transporting ATPase"/>
    <property type="match status" value="1"/>
</dbReference>
<name>A0A8T2YTX0_POPDE</name>
<dbReference type="AlphaFoldDB" id="A0A8T2YTX0"/>
<dbReference type="Proteomes" id="UP000807159">
    <property type="component" value="Chromosome 5"/>
</dbReference>